<dbReference type="KEGG" id="nja:NSJP_2769"/>
<dbReference type="AlphaFoldDB" id="A0A1W1I7E8"/>
<keyword evidence="4" id="KW-1185">Reference proteome</keyword>
<name>A0A1W1I7E8_9BACT</name>
<dbReference type="PANTHER" id="PTHR35535:SF1">
    <property type="entry name" value="HEAT SHOCK PROTEIN HSLJ"/>
    <property type="match status" value="1"/>
</dbReference>
<keyword evidence="3" id="KW-0346">Stress response</keyword>
<dbReference type="PANTHER" id="PTHR35535">
    <property type="entry name" value="HEAT SHOCK PROTEIN HSLJ"/>
    <property type="match status" value="1"/>
</dbReference>
<evidence type="ECO:0000313" key="4">
    <source>
        <dbReference type="Proteomes" id="UP000192042"/>
    </source>
</evidence>
<dbReference type="InterPro" id="IPR005184">
    <property type="entry name" value="DUF306_Meta_HslJ"/>
</dbReference>
<feature type="domain" description="NlpE C-terminal OB" evidence="2">
    <location>
        <begin position="165"/>
        <end position="252"/>
    </location>
</feature>
<dbReference type="InterPro" id="IPR033450">
    <property type="entry name" value="NlpE_C"/>
</dbReference>
<accession>A0A1W1I7E8</accession>
<dbReference type="Pfam" id="PF17185">
    <property type="entry name" value="NlpE_C"/>
    <property type="match status" value="1"/>
</dbReference>
<dbReference type="Gene3D" id="2.40.128.270">
    <property type="match status" value="1"/>
</dbReference>
<dbReference type="EMBL" id="LT828648">
    <property type="protein sequence ID" value="SLM48936.1"/>
    <property type="molecule type" value="Genomic_DNA"/>
</dbReference>
<evidence type="ECO:0000313" key="3">
    <source>
        <dbReference type="EMBL" id="SLM48936.1"/>
    </source>
</evidence>
<dbReference type="InterPro" id="IPR038139">
    <property type="entry name" value="NlpE_C_sf"/>
</dbReference>
<dbReference type="InterPro" id="IPR053147">
    <property type="entry name" value="Hsp_HslJ-like"/>
</dbReference>
<evidence type="ECO:0000259" key="1">
    <source>
        <dbReference type="Pfam" id="PF03724"/>
    </source>
</evidence>
<dbReference type="Proteomes" id="UP000192042">
    <property type="component" value="Chromosome I"/>
</dbReference>
<protein>
    <submittedName>
        <fullName evidence="3">Heat shock protein</fullName>
    </submittedName>
</protein>
<reference evidence="3 4" key="1">
    <citation type="submission" date="2017-03" db="EMBL/GenBank/DDBJ databases">
        <authorList>
            <person name="Afonso C.L."/>
            <person name="Miller P.J."/>
            <person name="Scott M.A."/>
            <person name="Spackman E."/>
            <person name="Goraichik I."/>
            <person name="Dimitrov K.M."/>
            <person name="Suarez D.L."/>
            <person name="Swayne D.E."/>
        </authorList>
    </citation>
    <scope>NUCLEOTIDE SEQUENCE [LARGE SCALE GENOMIC DNA]</scope>
    <source>
        <strain evidence="3">Genome sequencing of Nitrospira japonica strain NJ11</strain>
    </source>
</reference>
<dbReference type="Gene3D" id="2.40.128.640">
    <property type="match status" value="1"/>
</dbReference>
<feature type="domain" description="DUF306" evidence="1">
    <location>
        <begin position="259"/>
        <end position="369"/>
    </location>
</feature>
<dbReference type="InterPro" id="IPR038670">
    <property type="entry name" value="HslJ-like_sf"/>
</dbReference>
<dbReference type="Pfam" id="PF03724">
    <property type="entry name" value="META"/>
    <property type="match status" value="1"/>
</dbReference>
<organism evidence="3 4">
    <name type="scientific">Nitrospira japonica</name>
    <dbReference type="NCBI Taxonomy" id="1325564"/>
    <lineage>
        <taxon>Bacteria</taxon>
        <taxon>Pseudomonadati</taxon>
        <taxon>Nitrospirota</taxon>
        <taxon>Nitrospiria</taxon>
        <taxon>Nitrospirales</taxon>
        <taxon>Nitrospiraceae</taxon>
        <taxon>Nitrospira</taxon>
    </lineage>
</organism>
<dbReference type="Gene3D" id="2.40.50.540">
    <property type="match status" value="1"/>
</dbReference>
<proteinExistence type="predicted"/>
<gene>
    <name evidence="3" type="ORF">NSJP_2769</name>
</gene>
<dbReference type="STRING" id="1325564.NSJP_2769"/>
<dbReference type="Pfam" id="PF04170">
    <property type="entry name" value="NlpE"/>
    <property type="match status" value="1"/>
</dbReference>
<evidence type="ECO:0000259" key="2">
    <source>
        <dbReference type="Pfam" id="PF17185"/>
    </source>
</evidence>
<dbReference type="InterPro" id="IPR007298">
    <property type="entry name" value="Cu-R_lipoprotein_NlpE"/>
</dbReference>
<sequence length="374" mass="42157">MLGCRRNNAFKECAGQQKGLLDEVSVLRCDAPVVPRLLGGMRRRGPDRPTGPLGSLPATYAGDLPCADCASLRYKLTLFPDQVYFLSRTYLGKDASPVVYDIGNWTLSDNRKVLTLTGEREQIFRFTVSGEEELHLRGLDGRDIESQLHYTLIRSPRVEPIEPRTVMRGMYRYMADAGTFKECLTGRRWPVSQERNNADLERAYSNERRQPNEELLVVLEGSVVMRPAMEETAAGETLVVERIIELRPRETCGARFATDPLENTYWKLTRLGTVPVVVTEHQREPSLVLHADNHRVAGSGGCNRLMGSYVVEGRTLHFNHMASTKMACPEGMQQEQAFLDALNNTATWKIAGEHLELYDDQGTTLARFEATHLR</sequence>